<name>A0A7W8D7V8_9GAMM</name>
<dbReference type="EMBL" id="JACHHP010000007">
    <property type="protein sequence ID" value="MBB5209576.1"/>
    <property type="molecule type" value="Genomic_DNA"/>
</dbReference>
<feature type="signal peptide" evidence="2">
    <location>
        <begin position="1"/>
        <end position="17"/>
    </location>
</feature>
<reference evidence="3 4" key="1">
    <citation type="submission" date="2020-08" db="EMBL/GenBank/DDBJ databases">
        <title>Genomic Encyclopedia of Type Strains, Phase IV (KMG-IV): sequencing the most valuable type-strain genomes for metagenomic binning, comparative biology and taxonomic classification.</title>
        <authorList>
            <person name="Goeker M."/>
        </authorList>
    </citation>
    <scope>NUCLEOTIDE SEQUENCE [LARGE SCALE GENOMIC DNA]</scope>
    <source>
        <strain evidence="3 4">DSM 24163</strain>
    </source>
</reference>
<dbReference type="RefSeq" id="WP_183962115.1">
    <property type="nucleotide sequence ID" value="NZ_JACHHP010000007.1"/>
</dbReference>
<feature type="chain" id="PRO_5031301482" evidence="2">
    <location>
        <begin position="18"/>
        <end position="145"/>
    </location>
</feature>
<keyword evidence="4" id="KW-1185">Reference proteome</keyword>
<dbReference type="AlphaFoldDB" id="A0A7W8D7V8"/>
<sequence length="145" mass="14347">MKLTNKMLLAVLVVSLAACGKKDEPAAPATPATTAPAAAPAPAPATDAPAAPAPAASTPAVAAPAAATSADALGLPTECETYLTRAAACYEKAAAANPAAVAQMQQGLEQVRTQWAAVPDKSQLGAACTMASEQFAQTVAMLKCE</sequence>
<evidence type="ECO:0000256" key="1">
    <source>
        <dbReference type="SAM" id="MobiDB-lite"/>
    </source>
</evidence>
<feature type="compositionally biased region" description="Low complexity" evidence="1">
    <location>
        <begin position="26"/>
        <end position="61"/>
    </location>
</feature>
<evidence type="ECO:0000256" key="2">
    <source>
        <dbReference type="SAM" id="SignalP"/>
    </source>
</evidence>
<feature type="region of interest" description="Disordered" evidence="1">
    <location>
        <begin position="23"/>
        <end position="61"/>
    </location>
</feature>
<keyword evidence="2" id="KW-0732">Signal</keyword>
<evidence type="ECO:0000313" key="4">
    <source>
        <dbReference type="Proteomes" id="UP000521199"/>
    </source>
</evidence>
<dbReference type="Proteomes" id="UP000521199">
    <property type="component" value="Unassembled WGS sequence"/>
</dbReference>
<accession>A0A7W8D7V8</accession>
<evidence type="ECO:0000313" key="3">
    <source>
        <dbReference type="EMBL" id="MBB5209576.1"/>
    </source>
</evidence>
<dbReference type="PROSITE" id="PS51257">
    <property type="entry name" value="PROKAR_LIPOPROTEIN"/>
    <property type="match status" value="1"/>
</dbReference>
<protein>
    <submittedName>
        <fullName evidence="3">Putative small lipoprotein YifL</fullName>
    </submittedName>
</protein>
<keyword evidence="3" id="KW-0449">Lipoprotein</keyword>
<organism evidence="3 4">
    <name type="scientific">Chiayiivirga flava</name>
    <dbReference type="NCBI Taxonomy" id="659595"/>
    <lineage>
        <taxon>Bacteria</taxon>
        <taxon>Pseudomonadati</taxon>
        <taxon>Pseudomonadota</taxon>
        <taxon>Gammaproteobacteria</taxon>
        <taxon>Lysobacterales</taxon>
        <taxon>Lysobacteraceae</taxon>
        <taxon>Chiayiivirga</taxon>
    </lineage>
</organism>
<proteinExistence type="predicted"/>
<gene>
    <name evidence="3" type="ORF">HNQ52_003148</name>
</gene>
<comment type="caution">
    <text evidence="3">The sequence shown here is derived from an EMBL/GenBank/DDBJ whole genome shotgun (WGS) entry which is preliminary data.</text>
</comment>